<keyword evidence="7" id="KW-0560">Oxidoreductase</keyword>
<dbReference type="CDD" id="cd03480">
    <property type="entry name" value="Rieske_RO_Alpha_PaO"/>
    <property type="match status" value="1"/>
</dbReference>
<dbReference type="Proteomes" id="UP000239589">
    <property type="component" value="Unassembled WGS sequence"/>
</dbReference>
<evidence type="ECO:0000256" key="8">
    <source>
        <dbReference type="ARBA" id="ARBA00023004"/>
    </source>
</evidence>
<dbReference type="SUPFAM" id="SSF50022">
    <property type="entry name" value="ISP domain"/>
    <property type="match status" value="1"/>
</dbReference>
<evidence type="ECO:0000256" key="1">
    <source>
        <dbReference type="ARBA" id="ARBA00004370"/>
    </source>
</evidence>
<protein>
    <submittedName>
        <fullName evidence="13">Cell death suppressor protein Lls1</fullName>
    </submittedName>
</protein>
<dbReference type="PANTHER" id="PTHR21266">
    <property type="entry name" value="IRON-SULFUR DOMAIN CONTAINING PROTEIN"/>
    <property type="match status" value="1"/>
</dbReference>
<dbReference type="InterPro" id="IPR013626">
    <property type="entry name" value="PaO"/>
</dbReference>
<feature type="domain" description="Rieske" evidence="12">
    <location>
        <begin position="40"/>
        <end position="149"/>
    </location>
</feature>
<dbReference type="OrthoDB" id="477744at2"/>
<dbReference type="PROSITE" id="PS51296">
    <property type="entry name" value="RIESKE"/>
    <property type="match status" value="1"/>
</dbReference>
<sequence>MGNSLLQKMVQTQSIINQNSSTEILPGGTNPDTFELAETWYPVHYLEDLDKTKPTPFTLLGKDIVIWWDQKLQSWQVFIDQCPHRLAPLSEGRINKDGLLECPYHGWSFAGDGTCQKIPQQVPGAKAETSPRACISSLPTTEKQGLLFVYAGNPENAANTKIPLVEPIETAPEGWVIINTFRDVPYDALTLLENILDPSHVAFTHHLTVGNRANAAPLELEIDQSGKYGFEGIWKQGLKPGQSGKLSTTFIAPGLMWHDINAEKGRILTVVYAVPIRKGECRIIARFPFKFASKLPGFFIKIRPRWYYHIGQNGVLEDDQIFLHYQERYLAAKGGSANFNKAFYLATKADTFVSELRKWVNQYHGETFPGESLPPLLLNRELLLERYHSHTEKCASCRQALKRVQQLKFLVAVLTIVSLASSPLLAFFVETKSILLVIIETVIPLLLGAGWWKLNNLEREFYQGRIIPPRNLPEKKR</sequence>
<dbReference type="GO" id="GO:0005737">
    <property type="term" value="C:cytoplasm"/>
    <property type="evidence" value="ECO:0007669"/>
    <property type="project" value="TreeGrafter"/>
</dbReference>
<dbReference type="InterPro" id="IPR036922">
    <property type="entry name" value="Rieske_2Fe-2S_sf"/>
</dbReference>
<keyword evidence="4" id="KW-0479">Metal-binding</keyword>
<evidence type="ECO:0000313" key="14">
    <source>
        <dbReference type="Proteomes" id="UP000239589"/>
    </source>
</evidence>
<dbReference type="InterPro" id="IPR050584">
    <property type="entry name" value="Cholesterol_7-desaturase"/>
</dbReference>
<keyword evidence="5" id="KW-0809">Transit peptide</keyword>
<evidence type="ECO:0000256" key="5">
    <source>
        <dbReference type="ARBA" id="ARBA00022946"/>
    </source>
</evidence>
<keyword evidence="9" id="KW-0411">Iron-sulfur</keyword>
<evidence type="ECO:0000256" key="6">
    <source>
        <dbReference type="ARBA" id="ARBA00022989"/>
    </source>
</evidence>
<dbReference type="GO" id="GO:0046872">
    <property type="term" value="F:metal ion binding"/>
    <property type="evidence" value="ECO:0007669"/>
    <property type="project" value="UniProtKB-KW"/>
</dbReference>
<dbReference type="SUPFAM" id="SSF55961">
    <property type="entry name" value="Bet v1-like"/>
    <property type="match status" value="1"/>
</dbReference>
<accession>A0A2S6CVL6</accession>
<evidence type="ECO:0000256" key="2">
    <source>
        <dbReference type="ARBA" id="ARBA00022692"/>
    </source>
</evidence>
<dbReference type="PANTHER" id="PTHR21266:SF32">
    <property type="entry name" value="CHOLESTEROL 7-DESATURASE NVD"/>
    <property type="match status" value="1"/>
</dbReference>
<organism evidence="13 14">
    <name type="scientific">Cuspidothrix issatschenkoi CHARLIE-1</name>
    <dbReference type="NCBI Taxonomy" id="2052836"/>
    <lineage>
        <taxon>Bacteria</taxon>
        <taxon>Bacillati</taxon>
        <taxon>Cyanobacteriota</taxon>
        <taxon>Cyanophyceae</taxon>
        <taxon>Nostocales</taxon>
        <taxon>Aphanizomenonaceae</taxon>
        <taxon>Cuspidothrix</taxon>
    </lineage>
</organism>
<evidence type="ECO:0000313" key="13">
    <source>
        <dbReference type="EMBL" id="PPJ63835.1"/>
    </source>
</evidence>
<evidence type="ECO:0000256" key="9">
    <source>
        <dbReference type="ARBA" id="ARBA00023014"/>
    </source>
</evidence>
<evidence type="ECO:0000256" key="7">
    <source>
        <dbReference type="ARBA" id="ARBA00023002"/>
    </source>
</evidence>
<keyword evidence="2 11" id="KW-0812">Transmembrane</keyword>
<evidence type="ECO:0000259" key="12">
    <source>
        <dbReference type="PROSITE" id="PS51296"/>
    </source>
</evidence>
<dbReference type="EMBL" id="PGEM01000051">
    <property type="protein sequence ID" value="PPJ63835.1"/>
    <property type="molecule type" value="Genomic_DNA"/>
</dbReference>
<evidence type="ECO:0000256" key="11">
    <source>
        <dbReference type="SAM" id="Phobius"/>
    </source>
</evidence>
<keyword evidence="8" id="KW-0408">Iron</keyword>
<keyword evidence="14" id="KW-1185">Reference proteome</keyword>
<reference evidence="13 14" key="1">
    <citation type="submission" date="2018-02" db="EMBL/GenBank/DDBJ databases">
        <title>Discovery of a pederin family compound in a non-symbiotic bloom-forming cyanobacterium.</title>
        <authorList>
            <person name="Kust A."/>
            <person name="Mares J."/>
            <person name="Jokela J."/>
            <person name="Urajova P."/>
            <person name="Hajek J."/>
            <person name="Saurav K."/>
            <person name="Voracova K."/>
            <person name="Fewer D.P."/>
            <person name="Haapaniemi E."/>
            <person name="Permi P."/>
            <person name="Rehakova K."/>
            <person name="Sivonen K."/>
            <person name="Hrouzek P."/>
        </authorList>
    </citation>
    <scope>NUCLEOTIDE SEQUENCE [LARGE SCALE GENOMIC DNA]</scope>
    <source>
        <strain evidence="13 14">CHARLIE-1</strain>
    </source>
</reference>
<dbReference type="GO" id="GO:0016020">
    <property type="term" value="C:membrane"/>
    <property type="evidence" value="ECO:0007669"/>
    <property type="project" value="UniProtKB-SubCell"/>
</dbReference>
<comment type="caution">
    <text evidence="13">The sequence shown here is derived from an EMBL/GenBank/DDBJ whole genome shotgun (WGS) entry which is preliminary data.</text>
</comment>
<proteinExistence type="predicted"/>
<dbReference type="Gene3D" id="2.102.10.10">
    <property type="entry name" value="Rieske [2Fe-2S] iron-sulphur domain"/>
    <property type="match status" value="1"/>
</dbReference>
<keyword evidence="10 11" id="KW-0472">Membrane</keyword>
<dbReference type="Pfam" id="PF00355">
    <property type="entry name" value="Rieske"/>
    <property type="match status" value="1"/>
</dbReference>
<dbReference type="GO" id="GO:0016705">
    <property type="term" value="F:oxidoreductase activity, acting on paired donors, with incorporation or reduction of molecular oxygen"/>
    <property type="evidence" value="ECO:0007669"/>
    <property type="project" value="UniProtKB-ARBA"/>
</dbReference>
<feature type="transmembrane region" description="Helical" evidence="11">
    <location>
        <begin position="434"/>
        <end position="452"/>
    </location>
</feature>
<name>A0A2S6CVL6_9CYAN</name>
<comment type="subcellular location">
    <subcellularLocation>
        <location evidence="1">Membrane</location>
    </subcellularLocation>
</comment>
<feature type="transmembrane region" description="Helical" evidence="11">
    <location>
        <begin position="409"/>
        <end position="428"/>
    </location>
</feature>
<dbReference type="GO" id="GO:0010277">
    <property type="term" value="F:chlorophyllide a oxygenase activity"/>
    <property type="evidence" value="ECO:0007669"/>
    <property type="project" value="InterPro"/>
</dbReference>
<gene>
    <name evidence="13" type="ORF">CUN59_07770</name>
</gene>
<evidence type="ECO:0000256" key="3">
    <source>
        <dbReference type="ARBA" id="ARBA00022714"/>
    </source>
</evidence>
<dbReference type="GO" id="GO:0051537">
    <property type="term" value="F:2 iron, 2 sulfur cluster binding"/>
    <property type="evidence" value="ECO:0007669"/>
    <property type="project" value="UniProtKB-KW"/>
</dbReference>
<dbReference type="InterPro" id="IPR017941">
    <property type="entry name" value="Rieske_2Fe-2S"/>
</dbReference>
<dbReference type="Gene3D" id="3.90.380.10">
    <property type="entry name" value="Naphthalene 1,2-dioxygenase Alpha Subunit, Chain A, domain 1"/>
    <property type="match status" value="1"/>
</dbReference>
<dbReference type="AlphaFoldDB" id="A0A2S6CVL6"/>
<evidence type="ECO:0000256" key="10">
    <source>
        <dbReference type="ARBA" id="ARBA00023136"/>
    </source>
</evidence>
<keyword evidence="6 11" id="KW-1133">Transmembrane helix</keyword>
<dbReference type="Pfam" id="PF08417">
    <property type="entry name" value="PaO"/>
    <property type="match status" value="1"/>
</dbReference>
<evidence type="ECO:0000256" key="4">
    <source>
        <dbReference type="ARBA" id="ARBA00022723"/>
    </source>
</evidence>
<keyword evidence="3" id="KW-0001">2Fe-2S</keyword>